<evidence type="ECO:0000313" key="3">
    <source>
        <dbReference type="Proteomes" id="UP001497497"/>
    </source>
</evidence>
<dbReference type="InterPro" id="IPR009003">
    <property type="entry name" value="Peptidase_S1_PA"/>
</dbReference>
<accession>A0AAV2HNJ7</accession>
<keyword evidence="3" id="KW-1185">Reference proteome</keyword>
<sequence>MADSKPSDPDTVAMAHSKPSGPDTVAMADSKTSDPDTVAMADSKTSDPDTVAMAHSKPSGPDTVDMADSKPSDPDTVAMANKVKKSQGPYEIEVTFGGEADLHKHFTSCEKNPRHEGFIPVENFTVEHLPECYRDSNLIFDTIKALASITVLIKGGFISKGRSKEDKEGHPYHLSHCGGTSISSRGTGKLTHIRINKEEDDKECPCRDCKEKSTPLKTWGFLSVFTAKHVIFDDSEAAAATFEMNYELGGETVTKTIEGACLEDSGTDTDWCRVVCPLHDIEFVRLVDKQLIVRYEDMHREVFRRYYKSRDDEKMVVIVSHPHGCKKQISVGRWVEREMTLQAFFQTWTKYTYTASTCCGSSGAPVYIVKPWFSNHSHWGSHDGTNKTNFSGVHFD</sequence>
<dbReference type="Proteomes" id="UP001497497">
    <property type="component" value="Unassembled WGS sequence"/>
</dbReference>
<evidence type="ECO:0000313" key="2">
    <source>
        <dbReference type="EMBL" id="CAL1535078.1"/>
    </source>
</evidence>
<evidence type="ECO:0000256" key="1">
    <source>
        <dbReference type="SAM" id="MobiDB-lite"/>
    </source>
</evidence>
<gene>
    <name evidence="2" type="ORF">GSLYS_00009038001</name>
</gene>
<dbReference type="SUPFAM" id="SSF50494">
    <property type="entry name" value="Trypsin-like serine proteases"/>
    <property type="match status" value="1"/>
</dbReference>
<dbReference type="EMBL" id="CAXITT010000191">
    <property type="protein sequence ID" value="CAL1535078.1"/>
    <property type="molecule type" value="Genomic_DNA"/>
</dbReference>
<comment type="caution">
    <text evidence="2">The sequence shown here is derived from an EMBL/GenBank/DDBJ whole genome shotgun (WGS) entry which is preliminary data.</text>
</comment>
<feature type="region of interest" description="Disordered" evidence="1">
    <location>
        <begin position="1"/>
        <end position="73"/>
    </location>
</feature>
<name>A0AAV2HNJ7_LYMST</name>
<organism evidence="2 3">
    <name type="scientific">Lymnaea stagnalis</name>
    <name type="common">Great pond snail</name>
    <name type="synonym">Helix stagnalis</name>
    <dbReference type="NCBI Taxonomy" id="6523"/>
    <lineage>
        <taxon>Eukaryota</taxon>
        <taxon>Metazoa</taxon>
        <taxon>Spiralia</taxon>
        <taxon>Lophotrochozoa</taxon>
        <taxon>Mollusca</taxon>
        <taxon>Gastropoda</taxon>
        <taxon>Heterobranchia</taxon>
        <taxon>Euthyneura</taxon>
        <taxon>Panpulmonata</taxon>
        <taxon>Hygrophila</taxon>
        <taxon>Lymnaeoidea</taxon>
        <taxon>Lymnaeidae</taxon>
        <taxon>Lymnaea</taxon>
    </lineage>
</organism>
<dbReference type="AlphaFoldDB" id="A0AAV2HNJ7"/>
<reference evidence="2 3" key="1">
    <citation type="submission" date="2024-04" db="EMBL/GenBank/DDBJ databases">
        <authorList>
            <consortium name="Genoscope - CEA"/>
            <person name="William W."/>
        </authorList>
    </citation>
    <scope>NUCLEOTIDE SEQUENCE [LARGE SCALE GENOMIC DNA]</scope>
</reference>
<proteinExistence type="predicted"/>
<protein>
    <submittedName>
        <fullName evidence="2">Uncharacterized protein</fullName>
    </submittedName>
</protein>